<dbReference type="SUPFAM" id="SSF141072">
    <property type="entry name" value="CalX-like"/>
    <property type="match status" value="1"/>
</dbReference>
<proteinExistence type="predicted"/>
<dbReference type="InParanoid" id="B4CUN4"/>
<dbReference type="InterPro" id="IPR011658">
    <property type="entry name" value="PA14_dom"/>
</dbReference>
<dbReference type="Gene3D" id="2.60.40.3440">
    <property type="match status" value="1"/>
</dbReference>
<dbReference type="PROSITE" id="PS51820">
    <property type="entry name" value="PA14"/>
    <property type="match status" value="2"/>
</dbReference>
<keyword evidence="2" id="KW-0732">Signal</keyword>
<dbReference type="SMART" id="SM00758">
    <property type="entry name" value="PA14"/>
    <property type="match status" value="2"/>
</dbReference>
<dbReference type="EMBL" id="ABVL01000001">
    <property type="protein sequence ID" value="EDY22272.1"/>
    <property type="molecule type" value="Genomic_DNA"/>
</dbReference>
<dbReference type="Pfam" id="PF07940">
    <property type="entry name" value="Hepar_II_III_C"/>
    <property type="match status" value="1"/>
</dbReference>
<dbReference type="InterPro" id="IPR032518">
    <property type="entry name" value="HepII_N"/>
</dbReference>
<dbReference type="Gene3D" id="3.90.182.10">
    <property type="entry name" value="Toxin - Anthrax Protective Antigen,domain 1"/>
    <property type="match status" value="1"/>
</dbReference>
<dbReference type="Gene3D" id="2.60.120.1560">
    <property type="match status" value="1"/>
</dbReference>
<evidence type="ECO:0000313" key="7">
    <source>
        <dbReference type="EMBL" id="EDY22272.1"/>
    </source>
</evidence>
<dbReference type="InterPro" id="IPR012480">
    <property type="entry name" value="Hepar_II_III_C"/>
</dbReference>
<evidence type="ECO:0000256" key="5">
    <source>
        <dbReference type="SAM" id="MobiDB-lite"/>
    </source>
</evidence>
<dbReference type="eggNOG" id="COG2755">
    <property type="taxonomic scope" value="Bacteria"/>
</dbReference>
<dbReference type="GO" id="GO:0016829">
    <property type="term" value="F:lyase activity"/>
    <property type="evidence" value="ECO:0007669"/>
    <property type="project" value="InterPro"/>
</dbReference>
<dbReference type="PANTHER" id="PTHR38045:SF1">
    <property type="entry name" value="HEPARINASE II_III-LIKE PROTEIN"/>
    <property type="match status" value="1"/>
</dbReference>
<feature type="compositionally biased region" description="Low complexity" evidence="5">
    <location>
        <begin position="157"/>
        <end position="167"/>
    </location>
</feature>
<dbReference type="GO" id="GO:0016020">
    <property type="term" value="C:membrane"/>
    <property type="evidence" value="ECO:0007669"/>
    <property type="project" value="InterPro"/>
</dbReference>
<dbReference type="NCBIfam" id="TIGR02601">
    <property type="entry name" value="autotrns_rpt"/>
    <property type="match status" value="2"/>
</dbReference>
<dbReference type="SUPFAM" id="SSF48230">
    <property type="entry name" value="Chondroitin AC/alginate lyase"/>
    <property type="match status" value="1"/>
</dbReference>
<evidence type="ECO:0000256" key="3">
    <source>
        <dbReference type="ARBA" id="ARBA00022737"/>
    </source>
</evidence>
<dbReference type="InterPro" id="IPR013425">
    <property type="entry name" value="Autotrns_rpt"/>
</dbReference>
<dbReference type="Pfam" id="PF12951">
    <property type="entry name" value="PATR"/>
    <property type="match status" value="2"/>
</dbReference>
<dbReference type="Proteomes" id="UP000005824">
    <property type="component" value="Unassembled WGS sequence"/>
</dbReference>
<evidence type="ECO:0000256" key="4">
    <source>
        <dbReference type="ARBA" id="ARBA00022837"/>
    </source>
</evidence>
<dbReference type="Gene3D" id="2.70.98.70">
    <property type="match status" value="1"/>
</dbReference>
<dbReference type="SUPFAM" id="SSF56988">
    <property type="entry name" value="Anthrax protective antigen"/>
    <property type="match status" value="2"/>
</dbReference>
<dbReference type="SUPFAM" id="SSF51126">
    <property type="entry name" value="Pectin lyase-like"/>
    <property type="match status" value="1"/>
</dbReference>
<dbReference type="eggNOG" id="COG3391">
    <property type="taxonomic scope" value="Bacteria"/>
</dbReference>
<dbReference type="InterPro" id="IPR037524">
    <property type="entry name" value="PA14/GLEYA"/>
</dbReference>
<evidence type="ECO:0000256" key="2">
    <source>
        <dbReference type="ARBA" id="ARBA00022729"/>
    </source>
</evidence>
<dbReference type="InterPro" id="IPR038081">
    <property type="entry name" value="CalX-like_sf"/>
</dbReference>
<dbReference type="GO" id="GO:0007154">
    <property type="term" value="P:cell communication"/>
    <property type="evidence" value="ECO:0007669"/>
    <property type="project" value="InterPro"/>
</dbReference>
<dbReference type="Pfam" id="PF17963">
    <property type="entry name" value="Big_9"/>
    <property type="match status" value="1"/>
</dbReference>
<feature type="domain" description="PA14" evidence="6">
    <location>
        <begin position="340"/>
        <end position="489"/>
    </location>
</feature>
<accession>B4CUN4</accession>
<evidence type="ECO:0000313" key="8">
    <source>
        <dbReference type="Proteomes" id="UP000005824"/>
    </source>
</evidence>
<name>B4CUN4_9BACT</name>
<organism evidence="7 8">
    <name type="scientific">Chthoniobacter flavus Ellin428</name>
    <dbReference type="NCBI Taxonomy" id="497964"/>
    <lineage>
        <taxon>Bacteria</taxon>
        <taxon>Pseudomonadati</taxon>
        <taxon>Verrucomicrobiota</taxon>
        <taxon>Spartobacteria</taxon>
        <taxon>Chthoniobacterales</taxon>
        <taxon>Chthoniobacteraceae</taxon>
        <taxon>Chthoniobacter</taxon>
    </lineage>
</organism>
<dbReference type="InterPro" id="IPR003644">
    <property type="entry name" value="Calx_beta"/>
</dbReference>
<dbReference type="Pfam" id="PF07691">
    <property type="entry name" value="PA14"/>
    <property type="match status" value="2"/>
</dbReference>
<comment type="subcellular location">
    <subcellularLocation>
        <location evidence="1">Cell envelope</location>
    </subcellularLocation>
</comment>
<feature type="domain" description="PA14" evidence="6">
    <location>
        <begin position="497"/>
        <end position="655"/>
    </location>
</feature>
<dbReference type="PANTHER" id="PTHR38045">
    <property type="entry name" value="CHROMOSOME 1, WHOLE GENOME SHOTGUN SEQUENCE"/>
    <property type="match status" value="1"/>
</dbReference>
<protein>
    <submittedName>
        <fullName evidence="7">Autotransporter-associated beta strand repeat protein</fullName>
    </submittedName>
</protein>
<sequence length="2069" mass="214984" precursor="true">MTSVRLVRQSLQACVEALSKWAKLRRDRRRCVVAILLLFLVTMARADVTLMSDPFADGNRTNTTGGDTLGGVWWQNTTNTGQVTIVDDTAGIGTGNAMQLVPSGDFHKIITFFSGTTLANPGDTIKATFDYRFPTAPTSAGDGFRIGLGNSNGTKQSSDTSGSGSSTRTDDKNYGFNTNVGGASSTGTGVKYEDAGDDILGGSGAGTRFGFGTGGASVASGTTKHSALLQITRLTNGDLYVLAQVDNLAAASGTHPAASVLTYTFDEFAYGFGGTGYRPTILMDNVVITSTALSVLNITATTPTATSEAPAVLTVTRSNGSGALTVPYTLSGTAVNGTDYQTLSGTVSFANGQTSATITITPIAAYFIETSKTVTVTLGQPTGAIVQTGSATATIVDSLQVWTGQITPQFSETYTFYVTSPNGARLWIDDRMVVARSFPQSGEMRGEVALTAGQSVNLRLESLDTYPGSNVTLEWSSPSQPRQVVPQARLSQPSVAKAGGSILVEHWLGIPGSAISSLTSNANFPSKPSGRELNSSFECLAQNWADSYGTRVTGYIVPPATGNYTFAVSGDDTCQLFLSTDSTSANEVLIASVASATGFRQWNAQPSQQSAPVSLVQGQRYYVEMLHKEDTGTDHWSVGWMKPGDSAFSVIPGSALVQAGLDRAQPAQANLLDTLATAHPRLLATTERFLWLQSVYQSSTASIPKTWATNAVNTANTILGQPPVTYTLDATGDLLNVARTVKDRINNLGVAWWVTGNNAYADRAWTELNAVADNTAFPDWNPPHFLDTAEMTHACALGYDWFYNYWTQAQRDTIRTAIINKGLAAGQTQYTSDAWWSRSTGNNWNLVCNGGLALGALAIADENVTQSEDVLNRALNSLRPVMSHFTADDGAWYEGPGYWNYETIYGTRMLGALEWALGSDFGLSATPMFSETGFHAMCMNGPTGQSFNFSDGGTTQGGLPVSEETLEWHARRFNQPLLAWYENTYGGGPLAALWYNATNATPASTGFARDMAYHGQNGTPYYHLDAVTLRGNWTDPRTTFLGTKGGWMGADHGNLDAGDFVLDALGHRWFQDLGPDDYGLPGYFTNSPATNPNRWNYYRTRGEGQNTIILDPGSGPDMTYDTVAPMVAYQSSPTGRRSMTILSLTPSTAGVSRLWRGFQLMGDRNQVLVQDEIVSSTPHTVWWFAHFAIPSTSVAIDPDGTAVTLTQGSDRLWCKIVSGGGTFQVMNATPLPTSPNPSGQNANTGYQKLAINLTNVTSTTLAVWMVPLSPGDIPPTALPAITPLSTWNIAATNDPPVTAGGAVTTVGDGAVTVDLRNYVTDDATYPNAMTFSVGNALSGTVTLLADGHTAVFTPNAGYVGIPSFTYTATDSGGLSSTGTITVSAVTGTQVWNAAANGVWSNGANWASAVAPASSRGNTIEFFTGSTLAANVTATNDTGSFAMNVFTLNGTASAVADATIAGSGLTLTNNGSANAVINLNAPTGSGLSYDINTPLTLAVATTAQGSGSAAFRFNGDTSGAGSLTKAGSSTLILAGTNTYAGGTTISNGTLQIGNGGSTGTLAAGTVTNNATLRFYRGDTVLNVSNVIGGTGSVQVGITSGGSTTSIVTLSGANTFTGNVTGNSGGIRISNASALGSGTKTLTMANGNGGNPYLRLDGSGGAIDLPATISYTVSNSATTNGAFYNEAGNNIIRGNVTITSGNGDTRLIAAAGALTFTGNFAPNITSRNLQLAGAASGTISGNISDGTAPNTLVSITKSDPGTWTLSGAITHTGTIVVNTGRLNLNGSVSGPSALTVAGSGTLGGNGTIAPNTTISGTHSPGVGAGVQTFTGSLSYGAASHVAWELAANANTNPGVNFDNINAAGVTVTTNAVVDVVLNPTGGNVSLTDPFWAQTHTWTALNATSISGTFKLGTVSADSAGRAVSGYGAFSLQQTSTAVNVVWTPAPPFQQWQAANFGTNWNNPAIAGPAVDPYGRGLPNLVTFSMFGPTQSATTANVSLLPQVQKNGGNFVCSFTEPAGVSGVTYAADWRSDLKTGSWLPITDTGTGTTHIFSVPIGSNAKLFIRLRVSTP</sequence>
<keyword evidence="8" id="KW-1185">Reference proteome</keyword>
<dbReference type="SMART" id="SM00237">
    <property type="entry name" value="Calx_beta"/>
    <property type="match status" value="1"/>
</dbReference>
<keyword evidence="4" id="KW-0106">Calcium</keyword>
<dbReference type="InterPro" id="IPR011050">
    <property type="entry name" value="Pectin_lyase_fold/virulence"/>
</dbReference>
<reference evidence="7 8" key="1">
    <citation type="journal article" date="2011" name="J. Bacteriol.">
        <title>Genome sequence of Chthoniobacter flavus Ellin428, an aerobic heterotrophic soil bacterium.</title>
        <authorList>
            <person name="Kant R."/>
            <person name="van Passel M.W."/>
            <person name="Palva A."/>
            <person name="Lucas S."/>
            <person name="Lapidus A."/>
            <person name="Glavina Del Rio T."/>
            <person name="Dalin E."/>
            <person name="Tice H."/>
            <person name="Bruce D."/>
            <person name="Goodwin L."/>
            <person name="Pitluck S."/>
            <person name="Larimer F.W."/>
            <person name="Land M.L."/>
            <person name="Hauser L."/>
            <person name="Sangwan P."/>
            <person name="de Vos W.M."/>
            <person name="Janssen P.H."/>
            <person name="Smidt H."/>
        </authorList>
    </citation>
    <scope>NUCLEOTIDE SEQUENCE [LARGE SCALE GENOMIC DNA]</scope>
    <source>
        <strain evidence="7 8">Ellin428</strain>
    </source>
</reference>
<dbReference type="Pfam" id="PF03160">
    <property type="entry name" value="Calx-beta"/>
    <property type="match status" value="1"/>
</dbReference>
<dbReference type="eggNOG" id="COG2931">
    <property type="taxonomic scope" value="Bacteria"/>
</dbReference>
<comment type="caution">
    <text evidence="7">The sequence shown here is derived from an EMBL/GenBank/DDBJ whole genome shotgun (WGS) entry which is preliminary data.</text>
</comment>
<gene>
    <name evidence="7" type="ORF">CfE428DRAFT_0397</name>
</gene>
<dbReference type="STRING" id="497964.CfE428DRAFT_0397"/>
<evidence type="ECO:0000256" key="1">
    <source>
        <dbReference type="ARBA" id="ARBA00004196"/>
    </source>
</evidence>
<dbReference type="Gene3D" id="1.50.10.100">
    <property type="entry name" value="Chondroitin AC/alginate lyase"/>
    <property type="match status" value="1"/>
</dbReference>
<dbReference type="Pfam" id="PF16332">
    <property type="entry name" value="DUF4962"/>
    <property type="match status" value="1"/>
</dbReference>
<dbReference type="InterPro" id="IPR008929">
    <property type="entry name" value="Chondroitin_lyas"/>
</dbReference>
<evidence type="ECO:0000259" key="6">
    <source>
        <dbReference type="PROSITE" id="PS51820"/>
    </source>
</evidence>
<keyword evidence="3" id="KW-0677">Repeat</keyword>
<dbReference type="GO" id="GO:0030313">
    <property type="term" value="C:cell envelope"/>
    <property type="evidence" value="ECO:0007669"/>
    <property type="project" value="UniProtKB-SubCell"/>
</dbReference>
<dbReference type="eggNOG" id="COG3210">
    <property type="taxonomic scope" value="Bacteria"/>
</dbReference>
<feature type="region of interest" description="Disordered" evidence="5">
    <location>
        <begin position="142"/>
        <end position="180"/>
    </location>
</feature>